<dbReference type="SUPFAM" id="SSF53056">
    <property type="entry name" value="beta-carbonic anhydrase, cab"/>
    <property type="match status" value="1"/>
</dbReference>
<dbReference type="EMBL" id="QNRK01000009">
    <property type="protein sequence ID" value="RBP14348.1"/>
    <property type="molecule type" value="Genomic_DNA"/>
</dbReference>
<accession>A0A366FI60</accession>
<evidence type="ECO:0000256" key="3">
    <source>
        <dbReference type="ARBA" id="ARBA00022723"/>
    </source>
</evidence>
<proteinExistence type="inferred from homology"/>
<evidence type="ECO:0000256" key="7">
    <source>
        <dbReference type="PIRSR" id="PIRSR601765-1"/>
    </source>
</evidence>
<dbReference type="Pfam" id="PF00484">
    <property type="entry name" value="Pro_CA"/>
    <property type="match status" value="1"/>
</dbReference>
<dbReference type="InterPro" id="IPR015892">
    <property type="entry name" value="Carbonic_anhydrase_CS"/>
</dbReference>
<keyword evidence="4 7" id="KW-0862">Zinc</keyword>
<keyword evidence="3 7" id="KW-0479">Metal-binding</keyword>
<feature type="binding site" evidence="7">
    <location>
        <position position="42"/>
    </location>
    <ligand>
        <name>Zn(2+)</name>
        <dbReference type="ChEBI" id="CHEBI:29105"/>
    </ligand>
</feature>
<gene>
    <name evidence="8" type="ORF">DFR50_109101</name>
</gene>
<comment type="cofactor">
    <cofactor evidence="7">
        <name>Zn(2+)</name>
        <dbReference type="ChEBI" id="CHEBI:29105"/>
    </cofactor>
    <text evidence="7">Binds 1 zinc ion per subunit.</text>
</comment>
<evidence type="ECO:0000256" key="5">
    <source>
        <dbReference type="ARBA" id="ARBA00023239"/>
    </source>
</evidence>
<dbReference type="PANTHER" id="PTHR11002:SF76">
    <property type="entry name" value="CARBONIC ANHYDRASE"/>
    <property type="match status" value="1"/>
</dbReference>
<evidence type="ECO:0000256" key="1">
    <source>
        <dbReference type="ARBA" id="ARBA00006217"/>
    </source>
</evidence>
<comment type="catalytic activity">
    <reaction evidence="6">
        <text>hydrogencarbonate + H(+) = CO2 + H2O</text>
        <dbReference type="Rhea" id="RHEA:10748"/>
        <dbReference type="ChEBI" id="CHEBI:15377"/>
        <dbReference type="ChEBI" id="CHEBI:15378"/>
        <dbReference type="ChEBI" id="CHEBI:16526"/>
        <dbReference type="ChEBI" id="CHEBI:17544"/>
        <dbReference type="EC" id="4.2.1.1"/>
    </reaction>
</comment>
<organism evidence="8 9">
    <name type="scientific">Roseiarcus fermentans</name>
    <dbReference type="NCBI Taxonomy" id="1473586"/>
    <lineage>
        <taxon>Bacteria</taxon>
        <taxon>Pseudomonadati</taxon>
        <taxon>Pseudomonadota</taxon>
        <taxon>Alphaproteobacteria</taxon>
        <taxon>Hyphomicrobiales</taxon>
        <taxon>Roseiarcaceae</taxon>
        <taxon>Roseiarcus</taxon>
    </lineage>
</organism>
<dbReference type="EC" id="4.2.1.1" evidence="2"/>
<dbReference type="PROSITE" id="PS00704">
    <property type="entry name" value="PROK_CO2_ANHYDRASE_1"/>
    <property type="match status" value="1"/>
</dbReference>
<dbReference type="PANTHER" id="PTHR11002">
    <property type="entry name" value="CARBONIC ANHYDRASE"/>
    <property type="match status" value="1"/>
</dbReference>
<evidence type="ECO:0000313" key="9">
    <source>
        <dbReference type="Proteomes" id="UP000253529"/>
    </source>
</evidence>
<keyword evidence="5" id="KW-0456">Lyase</keyword>
<dbReference type="GO" id="GO:0008270">
    <property type="term" value="F:zinc ion binding"/>
    <property type="evidence" value="ECO:0007669"/>
    <property type="project" value="InterPro"/>
</dbReference>
<evidence type="ECO:0000256" key="4">
    <source>
        <dbReference type="ARBA" id="ARBA00022833"/>
    </source>
</evidence>
<evidence type="ECO:0000313" key="8">
    <source>
        <dbReference type="EMBL" id="RBP14348.1"/>
    </source>
</evidence>
<dbReference type="Gene3D" id="3.40.1050.10">
    <property type="entry name" value="Carbonic anhydrase"/>
    <property type="match status" value="1"/>
</dbReference>
<evidence type="ECO:0000256" key="6">
    <source>
        <dbReference type="ARBA" id="ARBA00048348"/>
    </source>
</evidence>
<dbReference type="SMART" id="SM00947">
    <property type="entry name" value="Pro_CA"/>
    <property type="match status" value="1"/>
</dbReference>
<dbReference type="CDD" id="cd00884">
    <property type="entry name" value="beta_CA_cladeB"/>
    <property type="match status" value="1"/>
</dbReference>
<evidence type="ECO:0000256" key="2">
    <source>
        <dbReference type="ARBA" id="ARBA00012925"/>
    </source>
</evidence>
<dbReference type="AlphaFoldDB" id="A0A366FI60"/>
<protein>
    <recommendedName>
        <fullName evidence="2">carbonic anhydrase</fullName>
        <ecNumber evidence="2">4.2.1.1</ecNumber>
    </recommendedName>
</protein>
<keyword evidence="9" id="KW-1185">Reference proteome</keyword>
<dbReference type="OrthoDB" id="9797527at2"/>
<feature type="binding site" evidence="7">
    <location>
        <position position="104"/>
    </location>
    <ligand>
        <name>Zn(2+)</name>
        <dbReference type="ChEBI" id="CHEBI:29105"/>
    </ligand>
</feature>
<dbReference type="RefSeq" id="WP_113889032.1">
    <property type="nucleotide sequence ID" value="NZ_QNRK01000009.1"/>
</dbReference>
<dbReference type="InterPro" id="IPR036874">
    <property type="entry name" value="Carbonic_anhydrase_sf"/>
</dbReference>
<dbReference type="Proteomes" id="UP000253529">
    <property type="component" value="Unassembled WGS sequence"/>
</dbReference>
<comment type="similarity">
    <text evidence="1">Belongs to the beta-class carbonic anhydrase family.</text>
</comment>
<sequence length="200" mass="21607">MDPLIEGYRKFRAEIWPTERARYEALAHWGQSPETMVIACSDSRVDPQTIFAAVPGELFVVRNVAALVPPYSPDVGYHGTSAALEFGVKVLKVARLVVVGHGQCGGVRAMAFGPPPQARDFIAAWVEIGRPAVEAAGEAQEGRQSRIEAEVVRLSLANLMTFPWIAEAVAAGRLVLQGYLFDVHTGVLASVGKEKLTPVE</sequence>
<feature type="binding site" evidence="7">
    <location>
        <position position="101"/>
    </location>
    <ligand>
        <name>Zn(2+)</name>
        <dbReference type="ChEBI" id="CHEBI:29105"/>
    </ligand>
</feature>
<name>A0A366FI60_9HYPH</name>
<dbReference type="GO" id="GO:0015976">
    <property type="term" value="P:carbon utilization"/>
    <property type="evidence" value="ECO:0007669"/>
    <property type="project" value="InterPro"/>
</dbReference>
<dbReference type="InterPro" id="IPR001765">
    <property type="entry name" value="Carbonic_anhydrase"/>
</dbReference>
<reference evidence="8 9" key="1">
    <citation type="submission" date="2018-06" db="EMBL/GenBank/DDBJ databases">
        <title>Genomic Encyclopedia of Type Strains, Phase IV (KMG-IV): sequencing the most valuable type-strain genomes for metagenomic binning, comparative biology and taxonomic classification.</title>
        <authorList>
            <person name="Goeker M."/>
        </authorList>
    </citation>
    <scope>NUCLEOTIDE SEQUENCE [LARGE SCALE GENOMIC DNA]</scope>
    <source>
        <strain evidence="8 9">DSM 24875</strain>
    </source>
</reference>
<comment type="caution">
    <text evidence="8">The sequence shown here is derived from an EMBL/GenBank/DDBJ whole genome shotgun (WGS) entry which is preliminary data.</text>
</comment>
<feature type="binding site" evidence="7">
    <location>
        <position position="40"/>
    </location>
    <ligand>
        <name>Zn(2+)</name>
        <dbReference type="ChEBI" id="CHEBI:29105"/>
    </ligand>
</feature>
<dbReference type="InterPro" id="IPR045066">
    <property type="entry name" value="Beta_CA_cladeB"/>
</dbReference>
<dbReference type="GO" id="GO:0004089">
    <property type="term" value="F:carbonate dehydratase activity"/>
    <property type="evidence" value="ECO:0007669"/>
    <property type="project" value="UniProtKB-EC"/>
</dbReference>